<evidence type="ECO:0000313" key="5">
    <source>
        <dbReference type="EMBL" id="QUV95470.1"/>
    </source>
</evidence>
<evidence type="ECO:0000256" key="1">
    <source>
        <dbReference type="SAM" id="MobiDB-lite"/>
    </source>
</evidence>
<evidence type="ECO:0000259" key="3">
    <source>
        <dbReference type="Pfam" id="PF00534"/>
    </source>
</evidence>
<dbReference type="PANTHER" id="PTHR45947">
    <property type="entry name" value="SULFOQUINOVOSYL TRANSFERASE SQD2"/>
    <property type="match status" value="1"/>
</dbReference>
<feature type="domain" description="Glycosyltransferase subfamily 4-like N-terminal" evidence="4">
    <location>
        <begin position="42"/>
        <end position="210"/>
    </location>
</feature>
<reference evidence="5 6" key="1">
    <citation type="submission" date="2021-03" db="EMBL/GenBank/DDBJ databases">
        <title>Genomic and phenotypic characterization of Chloracidobacterium isolates provides evidence for multiple species.</title>
        <authorList>
            <person name="Saini M.K."/>
            <person name="Costas A.M.G."/>
            <person name="Tank M."/>
            <person name="Bryant D.A."/>
        </authorList>
    </citation>
    <scope>NUCLEOTIDE SEQUENCE [LARGE SCALE GENOMIC DNA]</scope>
    <source>
        <strain evidence="5 6">N</strain>
    </source>
</reference>
<evidence type="ECO:0000259" key="4">
    <source>
        <dbReference type="Pfam" id="PF13579"/>
    </source>
</evidence>
<evidence type="ECO:0000313" key="6">
    <source>
        <dbReference type="Proteomes" id="UP000677668"/>
    </source>
</evidence>
<dbReference type="RefSeq" id="WP_211423693.1">
    <property type="nucleotide sequence ID" value="NZ_CP072643.1"/>
</dbReference>
<proteinExistence type="predicted"/>
<feature type="transmembrane region" description="Helical" evidence="2">
    <location>
        <begin position="127"/>
        <end position="144"/>
    </location>
</feature>
<dbReference type="Pfam" id="PF00534">
    <property type="entry name" value="Glycos_transf_1"/>
    <property type="match status" value="1"/>
</dbReference>
<sequence>MTRHRETVPSTSERLPTSAPSATPAPRLLILTHYFYPETAAVAQFTTEIAQDFARRGGEVMVVTSRAPYQRDAQPLPAHDRLGAIRIRRVLGTRFDKRRLWGRLLNLATFVAGAAIETTVGFRGYDVLLVCNAPLLGLVGWLGWMMQRRPYVCVVEDIYPDLAVRFGVLKEHSLVRRLWDAVNALVYDGAAAVITLGNRMRVTLEATHARSRGRFLPVRVIPSWADGTAIHPRPKAENPFALEHGTHDRLTVLYSGNMGLAHDLETVLAAADALRHDPRFFFLFIGDGGKRARLVGIAADKQLPNVKFLPYQPVERLPLSLTCADLSVVTMEPAAEGLIIPSKIYGSLAAGQAILALVGEHTEVADIIQAHACGVRIAPGDVAALVAALRRLADEPESLTAMQRRARECFEQHFRRELALDAYWEVVTSAMRTRPAH</sequence>
<keyword evidence="2" id="KW-0472">Membrane</keyword>
<dbReference type="Proteomes" id="UP000677668">
    <property type="component" value="Chromosome 2"/>
</dbReference>
<dbReference type="EMBL" id="CP072643">
    <property type="protein sequence ID" value="QUV95470.1"/>
    <property type="molecule type" value="Genomic_DNA"/>
</dbReference>
<dbReference type="Gene3D" id="3.40.50.2000">
    <property type="entry name" value="Glycogen Phosphorylase B"/>
    <property type="match status" value="2"/>
</dbReference>
<keyword evidence="6" id="KW-1185">Reference proteome</keyword>
<feature type="domain" description="Glycosyl transferase family 1" evidence="3">
    <location>
        <begin position="247"/>
        <end position="408"/>
    </location>
</feature>
<dbReference type="SUPFAM" id="SSF53756">
    <property type="entry name" value="UDP-Glycosyltransferase/glycogen phosphorylase"/>
    <property type="match status" value="1"/>
</dbReference>
<gene>
    <name evidence="5" type="ORF">J8C05_11540</name>
</gene>
<dbReference type="CDD" id="cd03794">
    <property type="entry name" value="GT4_WbuB-like"/>
    <property type="match status" value="1"/>
</dbReference>
<name>A0ABX8B392_9BACT</name>
<feature type="region of interest" description="Disordered" evidence="1">
    <location>
        <begin position="1"/>
        <end position="21"/>
    </location>
</feature>
<keyword evidence="2" id="KW-1133">Transmembrane helix</keyword>
<dbReference type="InterPro" id="IPR028098">
    <property type="entry name" value="Glyco_trans_4-like_N"/>
</dbReference>
<dbReference type="PANTHER" id="PTHR45947:SF3">
    <property type="entry name" value="SULFOQUINOVOSYL TRANSFERASE SQD2"/>
    <property type="match status" value="1"/>
</dbReference>
<feature type="transmembrane region" description="Helical" evidence="2">
    <location>
        <begin position="104"/>
        <end position="121"/>
    </location>
</feature>
<dbReference type="InterPro" id="IPR050194">
    <property type="entry name" value="Glycosyltransferase_grp1"/>
</dbReference>
<protein>
    <submittedName>
        <fullName evidence="5">Glycosyltransferase family 4 protein</fullName>
    </submittedName>
</protein>
<dbReference type="Pfam" id="PF13579">
    <property type="entry name" value="Glyco_trans_4_4"/>
    <property type="match status" value="1"/>
</dbReference>
<organism evidence="5 6">
    <name type="scientific">Chloracidobacterium sp. N</name>
    <dbReference type="NCBI Taxonomy" id="2821540"/>
    <lineage>
        <taxon>Bacteria</taxon>
        <taxon>Pseudomonadati</taxon>
        <taxon>Acidobacteriota</taxon>
        <taxon>Terriglobia</taxon>
        <taxon>Terriglobales</taxon>
        <taxon>Acidobacteriaceae</taxon>
        <taxon>Chloracidobacterium</taxon>
        <taxon>Chloracidobacterium aggregatum</taxon>
    </lineage>
</organism>
<evidence type="ECO:0000256" key="2">
    <source>
        <dbReference type="SAM" id="Phobius"/>
    </source>
</evidence>
<accession>A0ABX8B392</accession>
<dbReference type="InterPro" id="IPR001296">
    <property type="entry name" value="Glyco_trans_1"/>
</dbReference>
<keyword evidence="2" id="KW-0812">Transmembrane</keyword>